<protein>
    <submittedName>
        <fullName evidence="3">Uncharacterized protein</fullName>
    </submittedName>
</protein>
<evidence type="ECO:0000313" key="4">
    <source>
        <dbReference type="Proteomes" id="UP001054945"/>
    </source>
</evidence>
<reference evidence="3 4" key="1">
    <citation type="submission" date="2021-06" db="EMBL/GenBank/DDBJ databases">
        <title>Caerostris extrusa draft genome.</title>
        <authorList>
            <person name="Kono N."/>
            <person name="Arakawa K."/>
        </authorList>
    </citation>
    <scope>NUCLEOTIDE SEQUENCE [LARGE SCALE GENOMIC DNA]</scope>
</reference>
<organism evidence="3 4">
    <name type="scientific">Caerostris extrusa</name>
    <name type="common">Bark spider</name>
    <name type="synonym">Caerostris bankana</name>
    <dbReference type="NCBI Taxonomy" id="172846"/>
    <lineage>
        <taxon>Eukaryota</taxon>
        <taxon>Metazoa</taxon>
        <taxon>Ecdysozoa</taxon>
        <taxon>Arthropoda</taxon>
        <taxon>Chelicerata</taxon>
        <taxon>Arachnida</taxon>
        <taxon>Araneae</taxon>
        <taxon>Araneomorphae</taxon>
        <taxon>Entelegynae</taxon>
        <taxon>Araneoidea</taxon>
        <taxon>Araneidae</taxon>
        <taxon>Caerostris</taxon>
    </lineage>
</organism>
<evidence type="ECO:0000313" key="3">
    <source>
        <dbReference type="EMBL" id="GIY76542.1"/>
    </source>
</evidence>
<keyword evidence="2" id="KW-0732">Signal</keyword>
<name>A0AAV4W1P6_CAEEX</name>
<dbReference type="AlphaFoldDB" id="A0AAV4W1P6"/>
<sequence length="178" mass="20161">MDHSNVYFMFDFRHLLLLFSKTYAGHDLVPFQPECHVCCRKVSVCRFLVYDFVVAHHQESVSSKWSEKCQVSQKEKEENGCWTQTLMVLYVRLRESLFRRPTSPLVNCDCDGVQREWPSRSCWWRRPGAGTGSGSAGPSSRPGARCSRRESWAGGGGSPSSGSMSPWLPPGEARPRSR</sequence>
<feature type="region of interest" description="Disordered" evidence="1">
    <location>
        <begin position="129"/>
        <end position="178"/>
    </location>
</feature>
<keyword evidence="4" id="KW-1185">Reference proteome</keyword>
<proteinExistence type="predicted"/>
<feature type="chain" id="PRO_5043439250" evidence="2">
    <location>
        <begin position="25"/>
        <end position="178"/>
    </location>
</feature>
<dbReference type="EMBL" id="BPLR01015497">
    <property type="protein sequence ID" value="GIY76542.1"/>
    <property type="molecule type" value="Genomic_DNA"/>
</dbReference>
<accession>A0AAV4W1P6</accession>
<evidence type="ECO:0000256" key="1">
    <source>
        <dbReference type="SAM" id="MobiDB-lite"/>
    </source>
</evidence>
<feature type="signal peptide" evidence="2">
    <location>
        <begin position="1"/>
        <end position="24"/>
    </location>
</feature>
<feature type="compositionally biased region" description="Low complexity" evidence="1">
    <location>
        <begin position="136"/>
        <end position="145"/>
    </location>
</feature>
<evidence type="ECO:0000256" key="2">
    <source>
        <dbReference type="SAM" id="SignalP"/>
    </source>
</evidence>
<comment type="caution">
    <text evidence="3">The sequence shown here is derived from an EMBL/GenBank/DDBJ whole genome shotgun (WGS) entry which is preliminary data.</text>
</comment>
<dbReference type="Proteomes" id="UP001054945">
    <property type="component" value="Unassembled WGS sequence"/>
</dbReference>
<gene>
    <name evidence="3" type="ORF">CEXT_506291</name>
</gene>